<dbReference type="AlphaFoldDB" id="A0A2Z5QZQ7"/>
<sequence length="283" mass="29144">MSYQDAQPHAATYSVLDGAFPPANPGSALAARLRECQQAGRAALIGYLPAGFPTVDESVAAAIELGNNGADIIELGVPYSDPVMDGPVIQQATGTALDNGFKLTQLFDAVRRITEATNAVVVVMTYWNPVLAYGVDRFASDLAAAGGAGIITPDLVPDEASEWFEASEKHGLDRIFLAALSSSQDRLKTIAKASSGFVYAVSVMGVTGARASVSEAARSLVDDIRAAGAKHACVGLGVSTRAHVEEIGAYADGVIVGTALVKALQQGGPEAVGTLTRELAGRA</sequence>
<keyword evidence="5 9" id="KW-0822">Tryptophan biosynthesis</keyword>
<dbReference type="InterPro" id="IPR018204">
    <property type="entry name" value="Trp_synthase_alpha_AS"/>
</dbReference>
<dbReference type="FunFam" id="3.20.20.70:FF:000037">
    <property type="entry name" value="Tryptophan synthase alpha chain"/>
    <property type="match status" value="1"/>
</dbReference>
<dbReference type="SUPFAM" id="SSF51366">
    <property type="entry name" value="Ribulose-phoshate binding barrel"/>
    <property type="match status" value="1"/>
</dbReference>
<evidence type="ECO:0000256" key="2">
    <source>
        <dbReference type="ARBA" id="ARBA00004733"/>
    </source>
</evidence>
<dbReference type="PROSITE" id="PS00167">
    <property type="entry name" value="TRP_SYNTHASE_ALPHA"/>
    <property type="match status" value="1"/>
</dbReference>
<dbReference type="InterPro" id="IPR002028">
    <property type="entry name" value="Trp_synthase_suA"/>
</dbReference>
<dbReference type="InterPro" id="IPR011060">
    <property type="entry name" value="RibuloseP-bd_barrel"/>
</dbReference>
<dbReference type="UniPathway" id="UPA00035">
    <property type="reaction ID" value="UER00044"/>
</dbReference>
<feature type="active site" description="Proton acceptor" evidence="9">
    <location>
        <position position="85"/>
    </location>
</feature>
<dbReference type="Pfam" id="PF00290">
    <property type="entry name" value="Trp_syntA"/>
    <property type="match status" value="1"/>
</dbReference>
<keyword evidence="4 9" id="KW-0028">Amino-acid biosynthesis</keyword>
<evidence type="ECO:0000256" key="4">
    <source>
        <dbReference type="ARBA" id="ARBA00022605"/>
    </source>
</evidence>
<dbReference type="GeneID" id="93860946"/>
<dbReference type="EMBL" id="LR134479">
    <property type="protein sequence ID" value="VEI22879.1"/>
    <property type="molecule type" value="Genomic_DNA"/>
</dbReference>
<evidence type="ECO:0000256" key="5">
    <source>
        <dbReference type="ARBA" id="ARBA00022822"/>
    </source>
</evidence>
<comment type="similarity">
    <text evidence="9 10">Belongs to the TrpA family.</text>
</comment>
<dbReference type="GO" id="GO:0005829">
    <property type="term" value="C:cytosol"/>
    <property type="evidence" value="ECO:0007669"/>
    <property type="project" value="TreeGrafter"/>
</dbReference>
<dbReference type="CDD" id="cd04724">
    <property type="entry name" value="Tryptophan_synthase_alpha"/>
    <property type="match status" value="1"/>
</dbReference>
<dbReference type="HAMAP" id="MF_00131">
    <property type="entry name" value="Trp_synth_alpha"/>
    <property type="match status" value="1"/>
</dbReference>
<evidence type="ECO:0000313" key="14">
    <source>
        <dbReference type="Proteomes" id="UP000282386"/>
    </source>
</evidence>
<accession>A0A2Z5QZQ7</accession>
<dbReference type="InterPro" id="IPR013785">
    <property type="entry name" value="Aldolase_TIM"/>
</dbReference>
<comment type="pathway">
    <text evidence="2 9">Amino-acid biosynthesis; L-tryptophan biosynthesis; L-tryptophan from chorismate: step 5/5.</text>
</comment>
<feature type="active site" description="Proton acceptor" evidence="9">
    <location>
        <position position="74"/>
    </location>
</feature>
<keyword evidence="13" id="KW-1185">Reference proteome</keyword>
<evidence type="ECO:0000256" key="9">
    <source>
        <dbReference type="HAMAP-Rule" id="MF_00131"/>
    </source>
</evidence>
<evidence type="ECO:0000256" key="8">
    <source>
        <dbReference type="ARBA" id="ARBA00049047"/>
    </source>
</evidence>
<evidence type="ECO:0000313" key="12">
    <source>
        <dbReference type="EMBL" id="VEI22879.1"/>
    </source>
</evidence>
<dbReference type="Proteomes" id="UP000250241">
    <property type="component" value="Chromosome"/>
</dbReference>
<comment type="function">
    <text evidence="1 9">The alpha subunit is responsible for the aldol cleavage of indoleglycerol phosphate to indole and glyceraldehyde 3-phosphate.</text>
</comment>
<evidence type="ECO:0000256" key="7">
    <source>
        <dbReference type="ARBA" id="ARBA00023239"/>
    </source>
</evidence>
<dbReference type="PANTHER" id="PTHR43406">
    <property type="entry name" value="TRYPTOPHAN SYNTHASE, ALPHA CHAIN"/>
    <property type="match status" value="1"/>
</dbReference>
<dbReference type="EC" id="4.2.1.20" evidence="9"/>
<evidence type="ECO:0000256" key="10">
    <source>
        <dbReference type="RuleBase" id="RU003662"/>
    </source>
</evidence>
<organism evidence="11 13">
    <name type="scientific">Rothia aeria</name>
    <dbReference type="NCBI Taxonomy" id="172042"/>
    <lineage>
        <taxon>Bacteria</taxon>
        <taxon>Bacillati</taxon>
        <taxon>Actinomycetota</taxon>
        <taxon>Actinomycetes</taxon>
        <taxon>Micrococcales</taxon>
        <taxon>Micrococcaceae</taxon>
        <taxon>Rothia</taxon>
    </lineage>
</organism>
<reference evidence="12 14" key="2">
    <citation type="submission" date="2018-12" db="EMBL/GenBank/DDBJ databases">
        <authorList>
            <consortium name="Pathogen Informatics"/>
        </authorList>
    </citation>
    <scope>NUCLEOTIDE SEQUENCE [LARGE SCALE GENOMIC DNA]</scope>
    <source>
        <strain evidence="12 14">NCTC10207</strain>
    </source>
</reference>
<dbReference type="Proteomes" id="UP000282386">
    <property type="component" value="Chromosome"/>
</dbReference>
<dbReference type="GO" id="GO:0004834">
    <property type="term" value="F:tryptophan synthase activity"/>
    <property type="evidence" value="ECO:0007669"/>
    <property type="project" value="UniProtKB-UniRule"/>
</dbReference>
<proteinExistence type="inferred from homology"/>
<dbReference type="Gene3D" id="3.20.20.70">
    <property type="entry name" value="Aldolase class I"/>
    <property type="match status" value="1"/>
</dbReference>
<evidence type="ECO:0000256" key="6">
    <source>
        <dbReference type="ARBA" id="ARBA00023141"/>
    </source>
</evidence>
<dbReference type="KEGG" id="raj:RA11412_1639"/>
<comment type="subunit">
    <text evidence="3 9">Tetramer of two alpha and two beta chains.</text>
</comment>
<reference evidence="11 13" key="1">
    <citation type="submission" date="2016-10" db="EMBL/GenBank/DDBJ databases">
        <title>Genome sequence of Rothia aeria strain JCM11412.</title>
        <authorList>
            <person name="Nambu T."/>
        </authorList>
    </citation>
    <scope>NUCLEOTIDE SEQUENCE [LARGE SCALE GENOMIC DNA]</scope>
    <source>
        <strain evidence="11 13">JCM 11412</strain>
    </source>
</reference>
<evidence type="ECO:0000256" key="1">
    <source>
        <dbReference type="ARBA" id="ARBA00003365"/>
    </source>
</evidence>
<gene>
    <name evidence="9 12" type="primary">trpA</name>
    <name evidence="12" type="ORF">NCTC10207_00973</name>
    <name evidence="11" type="ORF">RA11412_1639</name>
</gene>
<evidence type="ECO:0000313" key="13">
    <source>
        <dbReference type="Proteomes" id="UP000250241"/>
    </source>
</evidence>
<name>A0A2Z5QZQ7_9MICC</name>
<dbReference type="EMBL" id="AP017895">
    <property type="protein sequence ID" value="BAV87938.1"/>
    <property type="molecule type" value="Genomic_DNA"/>
</dbReference>
<evidence type="ECO:0000256" key="3">
    <source>
        <dbReference type="ARBA" id="ARBA00011270"/>
    </source>
</evidence>
<dbReference type="NCBIfam" id="TIGR00262">
    <property type="entry name" value="trpA"/>
    <property type="match status" value="1"/>
</dbReference>
<protein>
    <recommendedName>
        <fullName evidence="9">Tryptophan synthase alpha chain</fullName>
        <ecNumber evidence="9">4.2.1.20</ecNumber>
    </recommendedName>
</protein>
<dbReference type="PANTHER" id="PTHR43406:SF1">
    <property type="entry name" value="TRYPTOPHAN SYNTHASE ALPHA CHAIN, CHLOROPLASTIC"/>
    <property type="match status" value="1"/>
</dbReference>
<comment type="catalytic activity">
    <reaction evidence="8 9">
        <text>(1S,2R)-1-C-(indol-3-yl)glycerol 3-phosphate + L-serine = D-glyceraldehyde 3-phosphate + L-tryptophan + H2O</text>
        <dbReference type="Rhea" id="RHEA:10532"/>
        <dbReference type="ChEBI" id="CHEBI:15377"/>
        <dbReference type="ChEBI" id="CHEBI:33384"/>
        <dbReference type="ChEBI" id="CHEBI:57912"/>
        <dbReference type="ChEBI" id="CHEBI:58866"/>
        <dbReference type="ChEBI" id="CHEBI:59776"/>
        <dbReference type="EC" id="4.2.1.20"/>
    </reaction>
</comment>
<keyword evidence="7 9" id="KW-0456">Lyase</keyword>
<evidence type="ECO:0000313" key="11">
    <source>
        <dbReference type="EMBL" id="BAV87938.1"/>
    </source>
</evidence>
<keyword evidence="6 9" id="KW-0057">Aromatic amino acid biosynthesis</keyword>
<dbReference type="RefSeq" id="WP_126499942.1">
    <property type="nucleotide sequence ID" value="NZ_CBDEQU010000074.1"/>
</dbReference>